<dbReference type="Proteomes" id="UP000192132">
    <property type="component" value="Unassembled WGS sequence"/>
</dbReference>
<dbReference type="InterPro" id="IPR011440">
    <property type="entry name" value="DUF1543"/>
</dbReference>
<comment type="caution">
    <text evidence="2">The sequence shown here is derived from an EMBL/GenBank/DDBJ whole genome shotgun (WGS) entry which is preliminary data.</text>
</comment>
<dbReference type="Pfam" id="PF07566">
    <property type="entry name" value="DUF1543"/>
    <property type="match status" value="1"/>
</dbReference>
<evidence type="ECO:0000313" key="3">
    <source>
        <dbReference type="Proteomes" id="UP000192132"/>
    </source>
</evidence>
<gene>
    <name evidence="2" type="ORF">BKE30_03715</name>
</gene>
<organism evidence="2 3">
    <name type="scientific">Alkanindiges hydrocarboniclasticus</name>
    <dbReference type="NCBI Taxonomy" id="1907941"/>
    <lineage>
        <taxon>Bacteria</taxon>
        <taxon>Pseudomonadati</taxon>
        <taxon>Pseudomonadota</taxon>
        <taxon>Gammaproteobacteria</taxon>
        <taxon>Moraxellales</taxon>
        <taxon>Moraxellaceae</taxon>
        <taxon>Alkanindiges</taxon>
    </lineage>
</organism>
<reference evidence="2 3" key="1">
    <citation type="submission" date="2016-10" db="EMBL/GenBank/DDBJ databases">
        <title>Draft Genome sequence of Alkanindiges sp. strain H1.</title>
        <authorList>
            <person name="Subhash Y."/>
            <person name="Lee S."/>
        </authorList>
    </citation>
    <scope>NUCLEOTIDE SEQUENCE [LARGE SCALE GENOMIC DNA]</scope>
    <source>
        <strain evidence="2 3">H1</strain>
    </source>
</reference>
<dbReference type="STRING" id="1907941.BKE30_03715"/>
<keyword evidence="3" id="KW-1185">Reference proteome</keyword>
<dbReference type="RefSeq" id="WP_076877308.1">
    <property type="nucleotide sequence ID" value="NZ_MLCN01000008.1"/>
</dbReference>
<proteinExistence type="predicted"/>
<dbReference type="EMBL" id="MLCN01000008">
    <property type="protein sequence ID" value="ONG41552.1"/>
    <property type="molecule type" value="Genomic_DNA"/>
</dbReference>
<dbReference type="OrthoDB" id="850243at2"/>
<accession>A0A1S8CXJ7</accession>
<sequence length="164" mass="18572">MLYAVMLGGKHPKAHIEVHDVVFAVGDSLQALYPQLKQQWFGLAKGLHVDAWMAIDGIEQYQVQLSPVAPQPDALRLYFINLGGYLPDEFGEAHRYVLIVAHSKMQARRRARKYTLKQWQQPHVDAVLDVDDCVLIDQVGGHFVHLVEGSHQGVKFENCYLVIT</sequence>
<feature type="domain" description="DUF1543" evidence="1">
    <location>
        <begin position="14"/>
        <end position="65"/>
    </location>
</feature>
<name>A0A1S8CXJ7_9GAMM</name>
<protein>
    <recommendedName>
        <fullName evidence="1">DUF1543 domain-containing protein</fullName>
    </recommendedName>
</protein>
<evidence type="ECO:0000259" key="1">
    <source>
        <dbReference type="Pfam" id="PF07566"/>
    </source>
</evidence>
<dbReference type="Gene3D" id="3.10.20.10">
    <property type="match status" value="2"/>
</dbReference>
<dbReference type="AlphaFoldDB" id="A0A1S8CXJ7"/>
<evidence type="ECO:0000313" key="2">
    <source>
        <dbReference type="EMBL" id="ONG41552.1"/>
    </source>
</evidence>